<dbReference type="PROSITE" id="PS50088">
    <property type="entry name" value="ANK_REPEAT"/>
    <property type="match status" value="2"/>
</dbReference>
<dbReference type="SUPFAM" id="SSF54928">
    <property type="entry name" value="RNA-binding domain, RBD"/>
    <property type="match status" value="1"/>
</dbReference>
<evidence type="ECO:0000259" key="6">
    <source>
        <dbReference type="PROSITE" id="PS50097"/>
    </source>
</evidence>
<dbReference type="Gene3D" id="3.30.710.10">
    <property type="entry name" value="Potassium Channel Kv1.1, Chain A"/>
    <property type="match status" value="2"/>
</dbReference>
<dbReference type="Gene3D" id="1.25.40.20">
    <property type="entry name" value="Ankyrin repeat-containing domain"/>
    <property type="match status" value="6"/>
</dbReference>
<dbReference type="InterPro" id="IPR051165">
    <property type="entry name" value="Multifunctional_ANK_Repeat"/>
</dbReference>
<keyword evidence="8" id="KW-1185">Reference proteome</keyword>
<dbReference type="PANTHER" id="PTHR24123:SF128">
    <property type="entry name" value="ANK_REP_REGION DOMAIN-CONTAINING PROTEIN"/>
    <property type="match status" value="1"/>
</dbReference>
<name>A0ABQ8YUR7_9EUKA</name>
<dbReference type="InterPro" id="IPR009091">
    <property type="entry name" value="RCC1/BLIP-II"/>
</dbReference>
<evidence type="ECO:0000313" key="7">
    <source>
        <dbReference type="EMBL" id="KAJ6248387.1"/>
    </source>
</evidence>
<feature type="repeat" description="ANK" evidence="3">
    <location>
        <begin position="1674"/>
        <end position="1709"/>
    </location>
</feature>
<dbReference type="SUPFAM" id="SSF48403">
    <property type="entry name" value="Ankyrin repeat"/>
    <property type="match status" value="3"/>
</dbReference>
<reference evidence="7" key="1">
    <citation type="submission" date="2022-08" db="EMBL/GenBank/DDBJ databases">
        <title>Novel sulfate-reducing endosymbionts in the free-living metamonad Anaeramoeba.</title>
        <authorList>
            <person name="Jerlstrom-Hultqvist J."/>
            <person name="Cepicka I."/>
            <person name="Gallot-Lavallee L."/>
            <person name="Salas-Leiva D."/>
            <person name="Curtis B.A."/>
            <person name="Zahonova K."/>
            <person name="Pipaliya S."/>
            <person name="Dacks J."/>
            <person name="Roger A.J."/>
        </authorList>
    </citation>
    <scope>NUCLEOTIDE SEQUENCE</scope>
    <source>
        <strain evidence="7">Schooner1</strain>
    </source>
</reference>
<protein>
    <submittedName>
        <fullName evidence="7">Ankyrin repeat-containing protein</fullName>
    </submittedName>
</protein>
<dbReference type="Proteomes" id="UP001150062">
    <property type="component" value="Unassembled WGS sequence"/>
</dbReference>
<dbReference type="Pfam" id="PF00651">
    <property type="entry name" value="BTB"/>
    <property type="match status" value="2"/>
</dbReference>
<comment type="caution">
    <text evidence="7">The sequence shown here is derived from an EMBL/GenBank/DDBJ whole genome shotgun (WGS) entry which is preliminary data.</text>
</comment>
<proteinExistence type="predicted"/>
<evidence type="ECO:0000256" key="1">
    <source>
        <dbReference type="ARBA" id="ARBA00022737"/>
    </source>
</evidence>
<evidence type="ECO:0000256" key="2">
    <source>
        <dbReference type="ARBA" id="ARBA00023043"/>
    </source>
</evidence>
<feature type="repeat" description="ANK" evidence="3">
    <location>
        <begin position="786"/>
        <end position="822"/>
    </location>
</feature>
<feature type="compositionally biased region" description="Basic and acidic residues" evidence="5">
    <location>
        <begin position="1605"/>
        <end position="1643"/>
    </location>
</feature>
<dbReference type="EMBL" id="JAOAOG010000114">
    <property type="protein sequence ID" value="KAJ6248387.1"/>
    <property type="molecule type" value="Genomic_DNA"/>
</dbReference>
<dbReference type="Gene3D" id="2.130.10.30">
    <property type="entry name" value="Regulator of chromosome condensation 1/beta-lactamase-inhibitor protein II"/>
    <property type="match status" value="1"/>
</dbReference>
<feature type="domain" description="BTB" evidence="6">
    <location>
        <begin position="641"/>
        <end position="701"/>
    </location>
</feature>
<dbReference type="InterPro" id="IPR002110">
    <property type="entry name" value="Ankyrin_rpt"/>
</dbReference>
<dbReference type="SUPFAM" id="SSF54695">
    <property type="entry name" value="POZ domain"/>
    <property type="match status" value="2"/>
</dbReference>
<dbReference type="PROSITE" id="PS50012">
    <property type="entry name" value="RCC1_3"/>
    <property type="match status" value="1"/>
</dbReference>
<feature type="domain" description="BTB" evidence="6">
    <location>
        <begin position="2079"/>
        <end position="2146"/>
    </location>
</feature>
<dbReference type="InterPro" id="IPR011333">
    <property type="entry name" value="SKP1/BTB/POZ_sf"/>
</dbReference>
<dbReference type="PANTHER" id="PTHR24123">
    <property type="entry name" value="ANKYRIN REPEAT-CONTAINING"/>
    <property type="match status" value="1"/>
</dbReference>
<dbReference type="InterPro" id="IPR000408">
    <property type="entry name" value="Reg_chr_condens"/>
</dbReference>
<sequence>MEKKNQIKENQLEVEIEIEHETQETEGGIENKKGKENEKEIENETEQEEEQRIFISSCNTKELNYLFENNCDWESANWNYGSIIRCQSETKKILITGHSIQRINYHSEYNFMCLVWKKDEEYEDQLELYFTVPTHTGDYKQRNKKMRRIPFMFQVKDIKCDENQFLVLTKKGKVYVLASNLKLSRLKYKKPNAESGSSKTFNLKQSKKFSRHVSNKPYNLPKVKKIACTSRCNYFLCHNGELYGNGINYSGELGHRAKQGENILPVLIYENVARVFSDLGGGNVFIITSDNKLYALGQNYAGKFGIGTEYTNKTFRKPVEINIKKYLNIEDARQIVDILALYRHSILITKNKGKIFSCGSGEYNGIGKSKSIFTSIPFFKNMKIKKIKGSYSITFVITSGNEMYGWGFDNYNHQLNNNQYKYTDSNAFSFGEGVGKGEGEGVETGKGKWILPRKINLPDYFQGLEFNLKNYTITCGNGSFVFYHKYQTNSLIKDFEMLFKSKKYCDSELRAHNFCSSTNEKPKIISYPVHKLIVELRTGLTIEQIQKKFDKKIFDHKDMLYLLKWIYLGNNADDIFLNKKRKIQNLFKSLDLSFPPPKYSLKKDLLKLYNDEKSKDFYIVRKKKNKKIKQIRSTNEIAKYEKIPVHKLLLLTRSALFRYTFDNFNENKKNINQMRDYTNKSKESLNIFLKYLYTDQIYLPRYCEPQIIYQELHDTMEYYKLNKYSNFKYQLTRELKKRKMKNDNIMNITKGKIDLTLNKYCSKGRIKNLIDKCLKNRGAINTQDENGDTPLHLFIRNSQPTDLIQGIKILILGGSDIKIRNKSNRTTFQELFCWRKNKCDQAIEGFDSIIELFLDYGADHKVTNSHNDTCLHLYCQSKSTQSQCITLLLKRGLNPNEINNKGETPFLNYFQTIQTSSEINDHVKLIGCLQQFFLMGANVNLQDKQGNNSFMTFLQNYKCASNSTLKMFLITLFKNGADPNISNDKHKTPFEIFLKKYISKIDSDMCSLFSLFLENGLDINWKDKYDNNSLHYFFKYNYGKDTSLSTVKVSPFYSYYSSSYSPSSNSYQSNIKFLKYLITKGIDLNSVSKENGYVIEMLCSSTINRVGYKYFKLFIQHGIKLDQKFKNKKLPFQLLIESGKYNENSTEKNYTIKSILLMLNSKQKLRLDSRTMGQYLLICCYYRVKSMTTIIKAFLKLDTDLNILTSKTNSTCLHYLCQNPEKYISEITLLLDSGIDLGTYNTSQQTAFHILCSNLEGPFTKMINKPFLQHKKKCYLKDNSNKEGIEIYLDHKKKISKEECICILKAQLFSEENLNVYKKLFLSISKCSDQFIDISLIQELSSKLDNKLTFKDPKGNTILHNLSKNCAKIYNFKMFLDWINKIDRTLYHEQNNEGVSPFHILCLKADNTLIEYLFEFISDFNQEDMKKQLPILYYLKNNIVHSGTIVYNFFQNGTNSNLKINNYGTLFHLFVSLKPKLIQIITILKNNYNSLSVKNSKNQNALHLICKMRNIPIEIIKIWIDKGGKLNEIDNKGNSIIHLLCNNPEDNFDLIKFLILKLNSSKIKNQNKNEIENETETKKEMETKTKTETKIDKNQKKNNIQFSTHDQEITIRKTNEMEIQKEENNSKNDEKEINNEKKKEKLDKKVEKASLDTENYKLDHNYLSNLHINLINIQSETPLHRICQQNLNNPIPLLTLFIENGADIRLKDKDQKTPIENFFQNNHWNDLSYIKYFLKLGVHPNDIIIKKKNLWYHLFVGSLKDSEFLNYVLSLKIDFNLPDKKGRNPLYYFSKAYHDFGFEIFQRLLILKCSLNLKSTSKKSAVNNLFRSSFSDFNLFKTLLDNGADVNTKIKLSYNRYSQIHFSDDERYPILNLLVKGNGFNWIQKILISGASVKTSLLKRDPVDIVQKSNNYSIQTKILIIQMLLNYGAESHITEDNCGVTQESFSRGRFRRSINSFKRYDFKQFQIERFMYSYSNTYSNDFESIYKSGKHTDVTIKDLHVHKFILELRIGKSVEEIQKVLENYSKTEIEDFFNWIYSDKIKDNSKTKEILFLFDIDDYQKKTLALDLNKLYLTKNETNDFVLISHNKVQIPVHKFILLARSELFRELFNIMEENTKTLEIDQRFDDETLEILIKYFYLGVIDPMEVDKHYNANEQLRDAIEYFQMNKKSSIPYILKNFCKQYGTHKAVRFIIYTGNLEKDAIKKELEKYGDLQSFRYDPKISKYYIKYYKKEDAEKAERSLHKMETNQGKFIFEKLYQKRKIFLTNFKIEKSKMEV</sequence>
<dbReference type="PROSITE" id="PS50097">
    <property type="entry name" value="BTB"/>
    <property type="match status" value="2"/>
</dbReference>
<dbReference type="CDD" id="cd18186">
    <property type="entry name" value="BTB_POZ_ZBTB_KLHL-like"/>
    <property type="match status" value="1"/>
</dbReference>
<keyword evidence="2 3" id="KW-0040">ANK repeat</keyword>
<dbReference type="SMART" id="SM00248">
    <property type="entry name" value="ANK"/>
    <property type="match status" value="12"/>
</dbReference>
<dbReference type="InterPro" id="IPR000210">
    <property type="entry name" value="BTB/POZ_dom"/>
</dbReference>
<evidence type="ECO:0000256" key="4">
    <source>
        <dbReference type="PROSITE-ProRule" id="PRU00235"/>
    </source>
</evidence>
<keyword evidence="1" id="KW-0677">Repeat</keyword>
<evidence type="ECO:0000256" key="5">
    <source>
        <dbReference type="SAM" id="MobiDB-lite"/>
    </source>
</evidence>
<feature type="repeat" description="RCC1" evidence="4">
    <location>
        <begin position="291"/>
        <end position="351"/>
    </location>
</feature>
<dbReference type="InterPro" id="IPR035979">
    <property type="entry name" value="RBD_domain_sf"/>
</dbReference>
<feature type="compositionally biased region" description="Basic and acidic residues" evidence="5">
    <location>
        <begin position="1574"/>
        <end position="1595"/>
    </location>
</feature>
<dbReference type="SUPFAM" id="SSF50985">
    <property type="entry name" value="RCC1/BLIP-II"/>
    <property type="match status" value="1"/>
</dbReference>
<evidence type="ECO:0000256" key="3">
    <source>
        <dbReference type="PROSITE-ProRule" id="PRU00023"/>
    </source>
</evidence>
<accession>A0ABQ8YUR7</accession>
<gene>
    <name evidence="7" type="ORF">M0813_17725</name>
</gene>
<feature type="region of interest" description="Disordered" evidence="5">
    <location>
        <begin position="19"/>
        <end position="45"/>
    </location>
</feature>
<evidence type="ECO:0000313" key="8">
    <source>
        <dbReference type="Proteomes" id="UP001150062"/>
    </source>
</evidence>
<dbReference type="InterPro" id="IPR036770">
    <property type="entry name" value="Ankyrin_rpt-contain_sf"/>
</dbReference>
<feature type="region of interest" description="Disordered" evidence="5">
    <location>
        <begin position="1574"/>
        <end position="1643"/>
    </location>
</feature>
<organism evidence="7 8">
    <name type="scientific">Anaeramoeba flamelloides</name>
    <dbReference type="NCBI Taxonomy" id="1746091"/>
    <lineage>
        <taxon>Eukaryota</taxon>
        <taxon>Metamonada</taxon>
        <taxon>Anaeramoebidae</taxon>
        <taxon>Anaeramoeba</taxon>
    </lineage>
</organism>
<feature type="compositionally biased region" description="Basic and acidic residues" evidence="5">
    <location>
        <begin position="19"/>
        <end position="42"/>
    </location>
</feature>